<dbReference type="AlphaFoldDB" id="A0A2H0VDS9"/>
<dbReference type="InterPro" id="IPR038116">
    <property type="entry name" value="TrpR-like_sf"/>
</dbReference>
<dbReference type="InterPro" id="IPR013368">
    <property type="entry name" value="YecD_YerC"/>
</dbReference>
<dbReference type="GO" id="GO:0043565">
    <property type="term" value="F:sequence-specific DNA binding"/>
    <property type="evidence" value="ECO:0007669"/>
    <property type="project" value="InterPro"/>
</dbReference>
<gene>
    <name evidence="1" type="ORF">COT92_00795</name>
</gene>
<keyword evidence="1" id="KW-0238">DNA-binding</keyword>
<dbReference type="PANTHER" id="PTHR40080:SF1">
    <property type="entry name" value="TRPR-LIKE PROTEIN YERC_YECD"/>
    <property type="match status" value="1"/>
</dbReference>
<dbReference type="SUPFAM" id="SSF48295">
    <property type="entry name" value="TrpR-like"/>
    <property type="match status" value="1"/>
</dbReference>
<proteinExistence type="predicted"/>
<dbReference type="Pfam" id="PF01371">
    <property type="entry name" value="Trp_repressor"/>
    <property type="match status" value="1"/>
</dbReference>
<evidence type="ECO:0000313" key="1">
    <source>
        <dbReference type="EMBL" id="PIR96509.1"/>
    </source>
</evidence>
<reference evidence="2" key="1">
    <citation type="submission" date="2017-09" db="EMBL/GenBank/DDBJ databases">
        <title>Depth-based differentiation of microbial function through sediment-hosted aquifers and enrichment of novel symbionts in the deep terrestrial subsurface.</title>
        <authorList>
            <person name="Probst A.J."/>
            <person name="Ladd B."/>
            <person name="Jarett J.K."/>
            <person name="Geller-Mcgrath D.E."/>
            <person name="Sieber C.M.K."/>
            <person name="Emerson J.B."/>
            <person name="Anantharaman K."/>
            <person name="Thomas B.C."/>
            <person name="Malmstrom R."/>
            <person name="Stieglmeier M."/>
            <person name="Klingl A."/>
            <person name="Woyke T."/>
            <person name="Ryan C.M."/>
            <person name="Banfield J.F."/>
        </authorList>
    </citation>
    <scope>NUCLEOTIDE SEQUENCE [LARGE SCALE GENOMIC DNA]</scope>
</reference>
<dbReference type="NCBIfam" id="TIGR02531">
    <property type="entry name" value="yecD_yerC"/>
    <property type="match status" value="1"/>
</dbReference>
<evidence type="ECO:0000313" key="2">
    <source>
        <dbReference type="Proteomes" id="UP000230922"/>
    </source>
</evidence>
<comment type="caution">
    <text evidence="1">The sequence shown here is derived from an EMBL/GenBank/DDBJ whole genome shotgun (WGS) entry which is preliminary data.</text>
</comment>
<sequence length="109" mass="12389">MPITWDNKKTEELVKAILALKNKSEAKRFLRDLLTPGELEEFGNRWLAARMLNAKISYTTIRGRTGLSSTTIARISKWLKKGKGGYRLILNRLGSTHHHSKLLSGKRLS</sequence>
<dbReference type="InterPro" id="IPR010921">
    <property type="entry name" value="Trp_repressor/repl_initiator"/>
</dbReference>
<dbReference type="GO" id="GO:0003700">
    <property type="term" value="F:DNA-binding transcription factor activity"/>
    <property type="evidence" value="ECO:0007669"/>
    <property type="project" value="InterPro"/>
</dbReference>
<dbReference type="PANTHER" id="PTHR40080">
    <property type="entry name" value="LMO1763 PROTEIN"/>
    <property type="match status" value="1"/>
</dbReference>
<dbReference type="EMBL" id="PFAK01000011">
    <property type="protein sequence ID" value="PIR96509.1"/>
    <property type="molecule type" value="Genomic_DNA"/>
</dbReference>
<organism evidence="1 2">
    <name type="scientific">Candidatus Doudnabacteria bacterium CG10_big_fil_rev_8_21_14_0_10_42_18</name>
    <dbReference type="NCBI Taxonomy" id="1974552"/>
    <lineage>
        <taxon>Bacteria</taxon>
        <taxon>Candidatus Doudnaibacteriota</taxon>
    </lineage>
</organism>
<dbReference type="Gene3D" id="1.10.1270.10">
    <property type="entry name" value="TrpR-like"/>
    <property type="match status" value="1"/>
</dbReference>
<accession>A0A2H0VDS9</accession>
<protein>
    <submittedName>
        <fullName evidence="1">DNA-binding transcriptional regulator</fullName>
    </submittedName>
</protein>
<dbReference type="PIRSF" id="PIRSF012508">
    <property type="entry name" value="YerC"/>
    <property type="match status" value="1"/>
</dbReference>
<dbReference type="Proteomes" id="UP000230922">
    <property type="component" value="Unassembled WGS sequence"/>
</dbReference>
<dbReference type="InterPro" id="IPR000831">
    <property type="entry name" value="Trp_repress"/>
</dbReference>
<name>A0A2H0VDS9_9BACT</name>